<name>A0ABT6GZZ9_9BACI</name>
<gene>
    <name evidence="1" type="ORF">P6P90_00245</name>
</gene>
<comment type="caution">
    <text evidence="1">The sequence shown here is derived from an EMBL/GenBank/DDBJ whole genome shotgun (WGS) entry which is preliminary data.</text>
</comment>
<dbReference type="Proteomes" id="UP001218246">
    <property type="component" value="Unassembled WGS sequence"/>
</dbReference>
<evidence type="ECO:0000313" key="1">
    <source>
        <dbReference type="EMBL" id="MDG5752428.1"/>
    </source>
</evidence>
<dbReference type="RefSeq" id="WP_124564868.1">
    <property type="nucleotide sequence ID" value="NZ_JARRRY010000001.1"/>
</dbReference>
<reference evidence="1 2" key="1">
    <citation type="submission" date="2023-04" db="EMBL/GenBank/DDBJ databases">
        <title>Ectobacillus antri isolated from activated sludge.</title>
        <authorList>
            <person name="Yan P."/>
            <person name="Liu X."/>
        </authorList>
    </citation>
    <scope>NUCLEOTIDE SEQUENCE [LARGE SCALE GENOMIC DNA]</scope>
    <source>
        <strain evidence="1 2">C18H</strain>
    </source>
</reference>
<accession>A0ABT6GZZ9</accession>
<organism evidence="1 2">
    <name type="scientific">Ectobacillus antri</name>
    <dbReference type="NCBI Taxonomy" id="2486280"/>
    <lineage>
        <taxon>Bacteria</taxon>
        <taxon>Bacillati</taxon>
        <taxon>Bacillota</taxon>
        <taxon>Bacilli</taxon>
        <taxon>Bacillales</taxon>
        <taxon>Bacillaceae</taxon>
        <taxon>Ectobacillus</taxon>
    </lineage>
</organism>
<dbReference type="EMBL" id="JARULN010000001">
    <property type="protein sequence ID" value="MDG5752428.1"/>
    <property type="molecule type" value="Genomic_DNA"/>
</dbReference>
<keyword evidence="2" id="KW-1185">Reference proteome</keyword>
<dbReference type="Pfam" id="PF14177">
    <property type="entry name" value="YkyB"/>
    <property type="match status" value="1"/>
</dbReference>
<evidence type="ECO:0000313" key="2">
    <source>
        <dbReference type="Proteomes" id="UP001218246"/>
    </source>
</evidence>
<proteinExistence type="predicted"/>
<protein>
    <submittedName>
        <fullName evidence="1">YkyB family protein</fullName>
    </submittedName>
</protein>
<sequence>MNETSSASFAHLPQAVFVINRHAKAATNPKYLYWLKKRALEKLIHEGKAVKKGLHFSRNPRLSQQQSDVLVHAGDYYFHIPPSKEDFRTLPHLGALNQTYRNPKTQMSLSTAKKILQQYIGLEAYEQEQKLVQPEPWYKRAYTKK</sequence>
<dbReference type="InterPro" id="IPR025552">
    <property type="entry name" value="YkyB"/>
</dbReference>